<dbReference type="Gene3D" id="3.40.50.300">
    <property type="entry name" value="P-loop containing nucleotide triphosphate hydrolases"/>
    <property type="match status" value="2"/>
</dbReference>
<dbReference type="EMBL" id="AFYH01178644">
    <property type="status" value="NOT_ANNOTATED_CDS"/>
    <property type="molecule type" value="Genomic_DNA"/>
</dbReference>
<gene>
    <name evidence="13" type="primary">ATAD2</name>
</gene>
<evidence type="ECO:0000256" key="9">
    <source>
        <dbReference type="PROSITE-ProRule" id="PRU00035"/>
    </source>
</evidence>
<dbReference type="SUPFAM" id="SSF47370">
    <property type="entry name" value="Bromodomain"/>
    <property type="match status" value="1"/>
</dbReference>
<dbReference type="EMBL" id="AFYH01178642">
    <property type="status" value="NOT_ANNOTATED_CDS"/>
    <property type="molecule type" value="Genomic_DNA"/>
</dbReference>
<dbReference type="STRING" id="7897.ENSLACP00000012293"/>
<dbReference type="GO" id="GO:0006337">
    <property type="term" value="P:nucleosome disassembly"/>
    <property type="evidence" value="ECO:0007669"/>
    <property type="project" value="TreeGrafter"/>
</dbReference>
<keyword evidence="4" id="KW-0547">Nucleotide-binding</keyword>
<dbReference type="SMART" id="SM00297">
    <property type="entry name" value="BROMO"/>
    <property type="match status" value="1"/>
</dbReference>
<proteinExistence type="inferred from homology"/>
<keyword evidence="6 10" id="KW-0175">Coiled coil</keyword>
<dbReference type="FunFam" id="1.20.920.10:FF:000021">
    <property type="entry name" value="ATPase family AAA domain-containing protein 2"/>
    <property type="match status" value="1"/>
</dbReference>
<dbReference type="Proteomes" id="UP000008672">
    <property type="component" value="Unassembled WGS sequence"/>
</dbReference>
<evidence type="ECO:0000256" key="8">
    <source>
        <dbReference type="ARBA" id="ARBA00023242"/>
    </source>
</evidence>
<dbReference type="GO" id="GO:0042393">
    <property type="term" value="F:histone binding"/>
    <property type="evidence" value="ECO:0007669"/>
    <property type="project" value="TreeGrafter"/>
</dbReference>
<reference evidence="13" key="3">
    <citation type="submission" date="2025-09" db="UniProtKB">
        <authorList>
            <consortium name="Ensembl"/>
        </authorList>
    </citation>
    <scope>IDENTIFICATION</scope>
</reference>
<dbReference type="PANTHER" id="PTHR23069">
    <property type="entry name" value="AAA DOMAIN-CONTAINING"/>
    <property type="match status" value="1"/>
</dbReference>
<evidence type="ECO:0000259" key="12">
    <source>
        <dbReference type="PROSITE" id="PS50014"/>
    </source>
</evidence>
<evidence type="ECO:0000256" key="4">
    <source>
        <dbReference type="ARBA" id="ARBA00022741"/>
    </source>
</evidence>
<accession>H3ARM2</accession>
<sequence>MVHWYLCLPLNFRKDELKGIHKDRMKIGASLADVDPMQIDTSVKFDSIGGLSSHIATLKEMIVFPLLYPEVFERFKIQPPRGCLFYGPPGTGKTLVARALANECSQGDRRVAFFMRKGADCLSKWVGESERQLRLLFDQVIGRLVSFVYFTNKWNLCVRQKKNQENVMGVKVRISTMVTNHEHLGGSRNSFVFVSTVTLAHPPPLKKKKPTFVLVSFLYEKYTRTGVVWLHQFDYNHFICNFLLIADSCPALCGMRLDSVSGPMICDYKRQMGEECVLVGYAIKFKNRKDGSSAVPKKSGDFRKPTDAVGGTLHPEVKKKTKSLISKLISAIEMIFPLGVVSVLPSSCLYPVLVIQILLDSSGKISIHFNVLAHSSFGNIKTEFFFLRLHRNAHHQPTSYRPRLLLAGKAGSGQSSHLAPALIHTLEKFSVYSLDLPVLYGVSTTSPEETCAQLFLEAKRTAPSILYIPHVHTWWETVGCALKATFVTLLQDIPSFMPILFLATCDVPHKELPEEVQELFIGDYGEVFHVQLPNHEERRKFFEDLILHQAARPPSSKKKAVLQALEVLPVAPPPEPRQLTAEELKRLEEQEENTLRELRLFLRDVTHRLAIDKRFKAFTKPVDPEEVPDYCTVIKLPMDLSTVISKIDLHKYMTVKEYLKDIDLICSNALEYNPDRDPADRLIRHRACTLKDAAYAIIKEDLDEEFEKLCEEIEKSQKRRGCGSSKFAPSYYHVLPKQMATTGKIPETENMDKTETPVAESTPLQKLALSKKRSRRKTSWSCGTIKKRKKIFHTIKDDDGEAESEDYGEGFESIGSSVNKAEGEFNGDSLTETESDQLLQDKQTGNTEEAGSSTGWVDAQPNVNAPETVIEKETACAKLGGNGVGVGKTSKHQEIENAEEHEVNKDVCITPMTRARRSQVQQQQLINVEKAMEILLEPTPTLFVDNEKLKNLLKRITEKSEGFTVFHLEKLYALLAQCIYRHRKAYDKTKLIQKILSDFVLFSKSL</sequence>
<dbReference type="GeneTree" id="ENSGT00550000074694"/>
<dbReference type="OMA" id="PEETCAM"/>
<name>H3ARM2_LATCH</name>
<dbReference type="GO" id="GO:0005524">
    <property type="term" value="F:ATP binding"/>
    <property type="evidence" value="ECO:0007669"/>
    <property type="project" value="UniProtKB-KW"/>
</dbReference>
<dbReference type="EMBL" id="AFYH01178646">
    <property type="status" value="NOT_ANNOTATED_CDS"/>
    <property type="molecule type" value="Genomic_DNA"/>
</dbReference>
<feature type="coiled-coil region" evidence="10">
    <location>
        <begin position="577"/>
        <end position="604"/>
    </location>
</feature>
<dbReference type="PRINTS" id="PR00503">
    <property type="entry name" value="BROMODOMAIN"/>
</dbReference>
<evidence type="ECO:0000256" key="3">
    <source>
        <dbReference type="ARBA" id="ARBA00022553"/>
    </source>
</evidence>
<reference evidence="14" key="1">
    <citation type="submission" date="2011-08" db="EMBL/GenBank/DDBJ databases">
        <title>The draft genome of Latimeria chalumnae.</title>
        <authorList>
            <person name="Di Palma F."/>
            <person name="Alfoldi J."/>
            <person name="Johnson J."/>
            <person name="Berlin A."/>
            <person name="Gnerre S."/>
            <person name="Jaffe D."/>
            <person name="MacCallum I."/>
            <person name="Young S."/>
            <person name="Walker B.J."/>
            <person name="Lander E."/>
            <person name="Lindblad-Toh K."/>
        </authorList>
    </citation>
    <scope>NUCLEOTIDE SEQUENCE [LARGE SCALE GENOMIC DNA]</scope>
    <source>
        <strain evidence="14">Wild caught</strain>
    </source>
</reference>
<evidence type="ECO:0000256" key="7">
    <source>
        <dbReference type="ARBA" id="ARBA00023117"/>
    </source>
</evidence>
<dbReference type="EMBL" id="AFYH01178648">
    <property type="status" value="NOT_ANNOTATED_CDS"/>
    <property type="molecule type" value="Genomic_DNA"/>
</dbReference>
<keyword evidence="5" id="KW-0067">ATP-binding</keyword>
<feature type="compositionally biased region" description="Acidic residues" evidence="11">
    <location>
        <begin position="798"/>
        <end position="809"/>
    </location>
</feature>
<evidence type="ECO:0000256" key="6">
    <source>
        <dbReference type="ARBA" id="ARBA00023054"/>
    </source>
</evidence>
<dbReference type="GO" id="GO:0003682">
    <property type="term" value="F:chromatin binding"/>
    <property type="evidence" value="ECO:0007669"/>
    <property type="project" value="TreeGrafter"/>
</dbReference>
<dbReference type="InterPro" id="IPR036427">
    <property type="entry name" value="Bromodomain-like_sf"/>
</dbReference>
<keyword evidence="7 9" id="KW-0103">Bromodomain</keyword>
<dbReference type="SUPFAM" id="SSF52540">
    <property type="entry name" value="P-loop containing nucleoside triphosphate hydrolases"/>
    <property type="match status" value="2"/>
</dbReference>
<dbReference type="HOGENOM" id="CLU_001448_3_1_1"/>
<dbReference type="InterPro" id="IPR001487">
    <property type="entry name" value="Bromodomain"/>
</dbReference>
<dbReference type="EMBL" id="AFYH01178647">
    <property type="status" value="NOT_ANNOTATED_CDS"/>
    <property type="molecule type" value="Genomic_DNA"/>
</dbReference>
<dbReference type="Pfam" id="PF00004">
    <property type="entry name" value="AAA"/>
    <property type="match status" value="1"/>
</dbReference>
<dbReference type="CDD" id="cd05528">
    <property type="entry name" value="Bromo_AAA"/>
    <property type="match status" value="1"/>
</dbReference>
<evidence type="ECO:0000313" key="14">
    <source>
        <dbReference type="Proteomes" id="UP000008672"/>
    </source>
</evidence>
<dbReference type="InParanoid" id="H3ARM2"/>
<keyword evidence="14" id="KW-1185">Reference proteome</keyword>
<dbReference type="InterPro" id="IPR027417">
    <property type="entry name" value="P-loop_NTPase"/>
</dbReference>
<evidence type="ECO:0000256" key="5">
    <source>
        <dbReference type="ARBA" id="ARBA00022840"/>
    </source>
</evidence>
<dbReference type="Ensembl" id="ENSLACT00000012386.1">
    <property type="protein sequence ID" value="ENSLACP00000012293.1"/>
    <property type="gene ID" value="ENSLACG00000010823.1"/>
</dbReference>
<keyword evidence="3" id="KW-0597">Phosphoprotein</keyword>
<comment type="subcellular location">
    <subcellularLocation>
        <location evidence="1">Nucleus</location>
    </subcellularLocation>
</comment>
<evidence type="ECO:0000256" key="2">
    <source>
        <dbReference type="ARBA" id="ARBA00006914"/>
    </source>
</evidence>
<organism evidence="13 14">
    <name type="scientific">Latimeria chalumnae</name>
    <name type="common">Coelacanth</name>
    <dbReference type="NCBI Taxonomy" id="7897"/>
    <lineage>
        <taxon>Eukaryota</taxon>
        <taxon>Metazoa</taxon>
        <taxon>Chordata</taxon>
        <taxon>Craniata</taxon>
        <taxon>Vertebrata</taxon>
        <taxon>Euteleostomi</taxon>
        <taxon>Coelacanthiformes</taxon>
        <taxon>Coelacanthidae</taxon>
        <taxon>Latimeria</taxon>
    </lineage>
</organism>
<dbReference type="Pfam" id="PF00439">
    <property type="entry name" value="Bromodomain"/>
    <property type="match status" value="1"/>
</dbReference>
<dbReference type="Bgee" id="ENSLACG00000010823">
    <property type="expression patterns" value="Expressed in chordate pharynx and 6 other cell types or tissues"/>
</dbReference>
<dbReference type="eggNOG" id="KOG0732">
    <property type="taxonomic scope" value="Eukaryota"/>
</dbReference>
<protein>
    <submittedName>
        <fullName evidence="13">ATPase family AAA domain containing 2</fullName>
    </submittedName>
</protein>
<dbReference type="GO" id="GO:0016887">
    <property type="term" value="F:ATP hydrolysis activity"/>
    <property type="evidence" value="ECO:0007669"/>
    <property type="project" value="InterPro"/>
</dbReference>
<dbReference type="EMBL" id="AFYH01178641">
    <property type="status" value="NOT_ANNOTATED_CDS"/>
    <property type="molecule type" value="Genomic_DNA"/>
</dbReference>
<dbReference type="FunCoup" id="H3ARM2">
    <property type="interactions" value="2410"/>
</dbReference>
<feature type="compositionally biased region" description="Polar residues" evidence="11">
    <location>
        <begin position="828"/>
        <end position="860"/>
    </location>
</feature>
<dbReference type="EMBL" id="AFYH01178645">
    <property type="status" value="NOT_ANNOTATED_CDS"/>
    <property type="molecule type" value="Genomic_DNA"/>
</dbReference>
<dbReference type="FunFam" id="3.40.50.300:FF:000061">
    <property type="entry name" value="ATPase family, AAA domain-containing 2"/>
    <property type="match status" value="1"/>
</dbReference>
<evidence type="ECO:0000256" key="1">
    <source>
        <dbReference type="ARBA" id="ARBA00004123"/>
    </source>
</evidence>
<dbReference type="InterPro" id="IPR045199">
    <property type="entry name" value="ATAD2-like"/>
</dbReference>
<keyword evidence="8" id="KW-0539">Nucleus</keyword>
<evidence type="ECO:0000256" key="11">
    <source>
        <dbReference type="SAM" id="MobiDB-lite"/>
    </source>
</evidence>
<dbReference type="PANTHER" id="PTHR23069:SF4">
    <property type="entry name" value="ATPASE FAMILY AAA DOMAIN-CONTAINING PROTEIN 2"/>
    <property type="match status" value="1"/>
</dbReference>
<dbReference type="GO" id="GO:0005654">
    <property type="term" value="C:nucleoplasm"/>
    <property type="evidence" value="ECO:0007669"/>
    <property type="project" value="UniProtKB-ARBA"/>
</dbReference>
<reference evidence="13" key="2">
    <citation type="submission" date="2025-08" db="UniProtKB">
        <authorList>
            <consortium name="Ensembl"/>
        </authorList>
    </citation>
    <scope>IDENTIFICATION</scope>
</reference>
<feature type="domain" description="Bromo" evidence="12">
    <location>
        <begin position="618"/>
        <end position="680"/>
    </location>
</feature>
<evidence type="ECO:0000313" key="13">
    <source>
        <dbReference type="Ensembl" id="ENSLACP00000012293.1"/>
    </source>
</evidence>
<evidence type="ECO:0000256" key="10">
    <source>
        <dbReference type="SAM" id="Coils"/>
    </source>
</evidence>
<dbReference type="GO" id="GO:0006334">
    <property type="term" value="P:nucleosome assembly"/>
    <property type="evidence" value="ECO:0007669"/>
    <property type="project" value="TreeGrafter"/>
</dbReference>
<dbReference type="GO" id="GO:0045815">
    <property type="term" value="P:transcription initiation-coupled chromatin remodeling"/>
    <property type="evidence" value="ECO:0007669"/>
    <property type="project" value="TreeGrafter"/>
</dbReference>
<dbReference type="AlphaFoldDB" id="H3ARM2"/>
<dbReference type="InterPro" id="IPR003959">
    <property type="entry name" value="ATPase_AAA_core"/>
</dbReference>
<dbReference type="EMBL" id="AFYH01178643">
    <property type="status" value="NOT_ANNOTATED_CDS"/>
    <property type="molecule type" value="Genomic_DNA"/>
</dbReference>
<dbReference type="FunFam" id="3.40.50.300:FF:000734">
    <property type="entry name" value="ATPase family, AAA domain containing 2"/>
    <property type="match status" value="1"/>
</dbReference>
<feature type="region of interest" description="Disordered" evidence="11">
    <location>
        <begin position="796"/>
        <end position="860"/>
    </location>
</feature>
<dbReference type="Gene3D" id="1.20.920.10">
    <property type="entry name" value="Bromodomain-like"/>
    <property type="match status" value="1"/>
</dbReference>
<comment type="similarity">
    <text evidence="2">Belongs to the AAA ATPase family.</text>
</comment>
<dbReference type="PROSITE" id="PS50014">
    <property type="entry name" value="BROMODOMAIN_2"/>
    <property type="match status" value="1"/>
</dbReference>